<dbReference type="InterPro" id="IPR016181">
    <property type="entry name" value="Acyl_CoA_acyltransferase"/>
</dbReference>
<dbReference type="Pfam" id="PF00583">
    <property type="entry name" value="Acetyltransf_1"/>
    <property type="match status" value="1"/>
</dbReference>
<dbReference type="Gene3D" id="3.40.630.30">
    <property type="match status" value="1"/>
</dbReference>
<dbReference type="Proteomes" id="UP000718451">
    <property type="component" value="Unassembled WGS sequence"/>
</dbReference>
<dbReference type="EMBL" id="JAAWWL010000002">
    <property type="protein sequence ID" value="NKI32974.1"/>
    <property type="molecule type" value="Genomic_DNA"/>
</dbReference>
<sequence length="173" mass="19699">MEINFEALTEKTIPTYSSLGKQSYVEHYLHLWQNSNPKPYIESSFTVDVVTTEFKDSNCQNFLVKYNGSNAGVLKVSINKSCNGFTAEEALYLHRIYLLKEFSGKGIGKATLKFVVKLAKEFQKKVIWLEAMKKGKAHQFYQSNGFKTIGETTVNLPNVLPWESAMWILAKTI</sequence>
<dbReference type="CDD" id="cd04301">
    <property type="entry name" value="NAT_SF"/>
    <property type="match status" value="1"/>
</dbReference>
<evidence type="ECO:0000313" key="2">
    <source>
        <dbReference type="EMBL" id="NKI32974.1"/>
    </source>
</evidence>
<name>A0ABX1GTM4_9FLAO</name>
<proteinExistence type="predicted"/>
<dbReference type="PROSITE" id="PS51186">
    <property type="entry name" value="GNAT"/>
    <property type="match status" value="1"/>
</dbReference>
<dbReference type="RefSeq" id="WP_168553132.1">
    <property type="nucleotide sequence ID" value="NZ_JAAWWL010000002.1"/>
</dbReference>
<evidence type="ECO:0000259" key="1">
    <source>
        <dbReference type="PROSITE" id="PS51186"/>
    </source>
</evidence>
<dbReference type="InterPro" id="IPR000182">
    <property type="entry name" value="GNAT_dom"/>
</dbReference>
<comment type="caution">
    <text evidence="2">The sequence shown here is derived from an EMBL/GenBank/DDBJ whole genome shotgun (WGS) entry which is preliminary data.</text>
</comment>
<feature type="domain" description="N-acetyltransferase" evidence="1">
    <location>
        <begin position="3"/>
        <end position="173"/>
    </location>
</feature>
<dbReference type="SUPFAM" id="SSF55729">
    <property type="entry name" value="Acyl-CoA N-acyltransferases (Nat)"/>
    <property type="match status" value="1"/>
</dbReference>
<protein>
    <submittedName>
        <fullName evidence="2">GNAT family N-acetyltransferase</fullName>
    </submittedName>
</protein>
<organism evidence="2 3">
    <name type="scientific">Croceivirga thetidis</name>
    <dbReference type="NCBI Taxonomy" id="2721623"/>
    <lineage>
        <taxon>Bacteria</taxon>
        <taxon>Pseudomonadati</taxon>
        <taxon>Bacteroidota</taxon>
        <taxon>Flavobacteriia</taxon>
        <taxon>Flavobacteriales</taxon>
        <taxon>Flavobacteriaceae</taxon>
        <taxon>Croceivirga</taxon>
    </lineage>
</organism>
<evidence type="ECO:0000313" key="3">
    <source>
        <dbReference type="Proteomes" id="UP000718451"/>
    </source>
</evidence>
<keyword evidence="3" id="KW-1185">Reference proteome</keyword>
<accession>A0ABX1GTM4</accession>
<gene>
    <name evidence="2" type="ORF">HCU67_13535</name>
</gene>
<reference evidence="2 3" key="1">
    <citation type="submission" date="2020-04" db="EMBL/GenBank/DDBJ databases">
        <authorList>
            <person name="Yoon J."/>
        </authorList>
    </citation>
    <scope>NUCLEOTIDE SEQUENCE [LARGE SCALE GENOMIC DNA]</scope>
    <source>
        <strain evidence="2 3">DJ-13</strain>
    </source>
</reference>